<reference evidence="2" key="1">
    <citation type="journal article" date="2007" name="Science">
        <title>The Fusarium graminearum genome reveals a link between localized polymorphism and pathogen specialization.</title>
        <authorList>
            <person name="Cuomo C.A."/>
            <person name="Gueldener U."/>
            <person name="Xu J.-R."/>
            <person name="Trail F."/>
            <person name="Turgeon B.G."/>
            <person name="Di Pietro A."/>
            <person name="Walton J.D."/>
            <person name="Ma L.-J."/>
            <person name="Baker S.E."/>
            <person name="Rep M."/>
            <person name="Adam G."/>
            <person name="Antoniw J."/>
            <person name="Baldwin T."/>
            <person name="Calvo S.E."/>
            <person name="Chang Y.-L."/>
            <person name="DeCaprio D."/>
            <person name="Gale L.R."/>
            <person name="Gnerre S."/>
            <person name="Goswami R.S."/>
            <person name="Hammond-Kosack K."/>
            <person name="Harris L.J."/>
            <person name="Hilburn K."/>
            <person name="Kennell J.C."/>
            <person name="Kroken S."/>
            <person name="Magnuson J.K."/>
            <person name="Mannhaupt G."/>
            <person name="Mauceli E.W."/>
            <person name="Mewes H.-W."/>
            <person name="Mitterbauer R."/>
            <person name="Muehlbauer G."/>
            <person name="Muensterkoetter M."/>
            <person name="Nelson D."/>
            <person name="O'Donnell K."/>
            <person name="Ouellet T."/>
            <person name="Qi W."/>
            <person name="Quesneville H."/>
            <person name="Roncero M.I.G."/>
            <person name="Seong K.-Y."/>
            <person name="Tetko I.V."/>
            <person name="Urban M."/>
            <person name="Waalwijk C."/>
            <person name="Ward T.J."/>
            <person name="Yao J."/>
            <person name="Birren B.W."/>
            <person name="Kistler H.C."/>
        </authorList>
    </citation>
    <scope>NUCLEOTIDE SEQUENCE [LARGE SCALE GENOMIC DNA]</scope>
    <source>
        <strain evidence="2">M3125 / FGSC 7600</strain>
    </source>
</reference>
<accession>W7MXW5</accession>
<dbReference type="GeneID" id="30074587"/>
<dbReference type="AlphaFoldDB" id="W7MXW5"/>
<dbReference type="Proteomes" id="UP000009096">
    <property type="component" value="Unassembled WGS sequence"/>
</dbReference>
<dbReference type="RefSeq" id="XP_018762134.1">
    <property type="nucleotide sequence ID" value="XM_018906942.1"/>
</dbReference>
<dbReference type="KEGG" id="fvr:FVEG_17711"/>
<evidence type="ECO:0000313" key="2">
    <source>
        <dbReference type="Proteomes" id="UP000009096"/>
    </source>
</evidence>
<organism evidence="1 2">
    <name type="scientific">Gibberella moniliformis (strain M3125 / FGSC 7600)</name>
    <name type="common">Maize ear and stalk rot fungus</name>
    <name type="synonym">Fusarium verticillioides</name>
    <dbReference type="NCBI Taxonomy" id="334819"/>
    <lineage>
        <taxon>Eukaryota</taxon>
        <taxon>Fungi</taxon>
        <taxon>Dikarya</taxon>
        <taxon>Ascomycota</taxon>
        <taxon>Pezizomycotina</taxon>
        <taxon>Sordariomycetes</taxon>
        <taxon>Hypocreomycetidae</taxon>
        <taxon>Hypocreales</taxon>
        <taxon>Nectriaceae</taxon>
        <taxon>Fusarium</taxon>
        <taxon>Fusarium fujikuroi species complex</taxon>
    </lineage>
</organism>
<keyword evidence="2" id="KW-1185">Reference proteome</keyword>
<sequence length="111" mass="12647">MLDWLLSRCRAYSGERVRYPAAVSLSILQYTHTHVGYKSVWSCFSKGATRPGFWCLLASRDNACYEIKPRLIEPGTGCYWSVDSDGFNQVNFDILSRDVISGIMVMDSMYD</sequence>
<dbReference type="VEuPathDB" id="FungiDB:FVEG_17711"/>
<proteinExistence type="predicted"/>
<protein>
    <submittedName>
        <fullName evidence="1">Uncharacterized protein</fullName>
    </submittedName>
</protein>
<reference evidence="1 2" key="2">
    <citation type="journal article" date="2010" name="Nature">
        <title>Comparative genomics reveals mobile pathogenicity chromosomes in Fusarium.</title>
        <authorList>
            <person name="Ma L.J."/>
            <person name="van der Does H.C."/>
            <person name="Borkovich K.A."/>
            <person name="Coleman J.J."/>
            <person name="Daboussi M.J."/>
            <person name="Di Pietro A."/>
            <person name="Dufresne M."/>
            <person name="Freitag M."/>
            <person name="Grabherr M."/>
            <person name="Henrissat B."/>
            <person name="Houterman P.M."/>
            <person name="Kang S."/>
            <person name="Shim W.B."/>
            <person name="Woloshuk C."/>
            <person name="Xie X."/>
            <person name="Xu J.R."/>
            <person name="Antoniw J."/>
            <person name="Baker S.E."/>
            <person name="Bluhm B.H."/>
            <person name="Breakspear A."/>
            <person name="Brown D.W."/>
            <person name="Butchko R.A."/>
            <person name="Chapman S."/>
            <person name="Coulson R."/>
            <person name="Coutinho P.M."/>
            <person name="Danchin E.G."/>
            <person name="Diener A."/>
            <person name="Gale L.R."/>
            <person name="Gardiner D.M."/>
            <person name="Goff S."/>
            <person name="Hammond-Kosack K.E."/>
            <person name="Hilburn K."/>
            <person name="Hua-Van A."/>
            <person name="Jonkers W."/>
            <person name="Kazan K."/>
            <person name="Kodira C.D."/>
            <person name="Koehrsen M."/>
            <person name="Kumar L."/>
            <person name="Lee Y.H."/>
            <person name="Li L."/>
            <person name="Manners J.M."/>
            <person name="Miranda-Saavedra D."/>
            <person name="Mukherjee M."/>
            <person name="Park G."/>
            <person name="Park J."/>
            <person name="Park S.Y."/>
            <person name="Proctor R.H."/>
            <person name="Regev A."/>
            <person name="Ruiz-Roldan M.C."/>
            <person name="Sain D."/>
            <person name="Sakthikumar S."/>
            <person name="Sykes S."/>
            <person name="Schwartz D.C."/>
            <person name="Turgeon B.G."/>
            <person name="Wapinski I."/>
            <person name="Yoder O."/>
            <person name="Young S."/>
            <person name="Zeng Q."/>
            <person name="Zhou S."/>
            <person name="Galagan J."/>
            <person name="Cuomo C.A."/>
            <person name="Kistler H.C."/>
            <person name="Rep M."/>
        </authorList>
    </citation>
    <scope>NUCLEOTIDE SEQUENCE [LARGE SCALE GENOMIC DNA]</scope>
    <source>
        <strain evidence="2">M3125 / FGSC 7600</strain>
    </source>
</reference>
<dbReference type="EMBL" id="DS022266">
    <property type="protein sequence ID" value="EWG55943.1"/>
    <property type="molecule type" value="Genomic_DNA"/>
</dbReference>
<gene>
    <name evidence="1" type="ORF">FVEG_17711</name>
</gene>
<evidence type="ECO:0000313" key="1">
    <source>
        <dbReference type="EMBL" id="EWG55943.1"/>
    </source>
</evidence>
<name>W7MXW5_GIBM7</name>